<keyword evidence="3 6" id="KW-0032">Aminotransferase</keyword>
<accession>A0A5M9ZGR2</accession>
<dbReference type="PROSITE" id="PS00105">
    <property type="entry name" value="AA_TRANSFER_CLASS_1"/>
    <property type="match status" value="1"/>
</dbReference>
<protein>
    <recommendedName>
        <fullName evidence="6">Aminotransferase</fullName>
        <ecNumber evidence="6">2.6.1.-</ecNumber>
    </recommendedName>
</protein>
<dbReference type="GO" id="GO:0008483">
    <property type="term" value="F:transaminase activity"/>
    <property type="evidence" value="ECO:0007669"/>
    <property type="project" value="UniProtKB-KW"/>
</dbReference>
<dbReference type="EMBL" id="RZUH01000012">
    <property type="protein sequence ID" value="KAA8826054.1"/>
    <property type="molecule type" value="Genomic_DNA"/>
</dbReference>
<reference evidence="8 9" key="1">
    <citation type="journal article" date="2019" name="Syst. Appl. Microbiol.">
        <title>Characterization of Bifidobacterium species in feaces of the Egyptian fruit bat: Description of B. vespertilionis sp. nov. and B. rousetti sp. nov.</title>
        <authorList>
            <person name="Modesto M."/>
            <person name="Satti M."/>
            <person name="Watanabe K."/>
            <person name="Puglisi E."/>
            <person name="Morelli L."/>
            <person name="Huang C.-H."/>
            <person name="Liou J.-S."/>
            <person name="Miyashita M."/>
            <person name="Tamura T."/>
            <person name="Saito S."/>
            <person name="Mori K."/>
            <person name="Huang L."/>
            <person name="Sciavilla P."/>
            <person name="Sandri C."/>
            <person name="Spiezio C."/>
            <person name="Vitali F."/>
            <person name="Cavalieri D."/>
            <person name="Perpetuini G."/>
            <person name="Tofalo R."/>
            <person name="Bonetti A."/>
            <person name="Arita M."/>
            <person name="Mattarelli P."/>
        </authorList>
    </citation>
    <scope>NUCLEOTIDE SEQUENCE [LARGE SCALE GENOMIC DNA]</scope>
    <source>
        <strain evidence="8 9">RST17</strain>
    </source>
</reference>
<evidence type="ECO:0000256" key="6">
    <source>
        <dbReference type="RuleBase" id="RU000481"/>
    </source>
</evidence>
<dbReference type="InterPro" id="IPR015422">
    <property type="entry name" value="PyrdxlP-dep_Trfase_small"/>
</dbReference>
<dbReference type="EC" id="2.6.1.-" evidence="6"/>
<comment type="cofactor">
    <cofactor evidence="1 6">
        <name>pyridoxal 5'-phosphate</name>
        <dbReference type="ChEBI" id="CHEBI:597326"/>
    </cofactor>
</comment>
<keyword evidence="5" id="KW-0663">Pyridoxal phosphate</keyword>
<dbReference type="Proteomes" id="UP000410049">
    <property type="component" value="Unassembled WGS sequence"/>
</dbReference>
<comment type="similarity">
    <text evidence="2 6">Belongs to the class-I pyridoxal-phosphate-dependent aminotransferase family.</text>
</comment>
<gene>
    <name evidence="8" type="ORF">EMO91_11585</name>
</gene>
<dbReference type="Pfam" id="PF00155">
    <property type="entry name" value="Aminotran_1_2"/>
    <property type="match status" value="1"/>
</dbReference>
<dbReference type="Gene3D" id="3.90.1150.10">
    <property type="entry name" value="Aspartate Aminotransferase, domain 1"/>
    <property type="match status" value="1"/>
</dbReference>
<name>A0A5M9ZGR2_9BIFI</name>
<evidence type="ECO:0000256" key="5">
    <source>
        <dbReference type="ARBA" id="ARBA00022898"/>
    </source>
</evidence>
<dbReference type="InterPro" id="IPR004838">
    <property type="entry name" value="NHTrfase_class1_PyrdxlP-BS"/>
</dbReference>
<evidence type="ECO:0000256" key="2">
    <source>
        <dbReference type="ARBA" id="ARBA00007441"/>
    </source>
</evidence>
<feature type="domain" description="Aminotransferase class I/classII large" evidence="7">
    <location>
        <begin position="76"/>
        <end position="448"/>
    </location>
</feature>
<dbReference type="InterPro" id="IPR050596">
    <property type="entry name" value="AspAT/PAT-like"/>
</dbReference>
<comment type="caution">
    <text evidence="8">The sequence shown here is derived from an EMBL/GenBank/DDBJ whole genome shotgun (WGS) entry which is preliminary data.</text>
</comment>
<dbReference type="InterPro" id="IPR015421">
    <property type="entry name" value="PyrdxlP-dep_Trfase_major"/>
</dbReference>
<dbReference type="InterPro" id="IPR004839">
    <property type="entry name" value="Aminotransferase_I/II_large"/>
</dbReference>
<evidence type="ECO:0000313" key="9">
    <source>
        <dbReference type="Proteomes" id="UP000410049"/>
    </source>
</evidence>
<evidence type="ECO:0000259" key="7">
    <source>
        <dbReference type="Pfam" id="PF00155"/>
    </source>
</evidence>
<evidence type="ECO:0000256" key="4">
    <source>
        <dbReference type="ARBA" id="ARBA00022679"/>
    </source>
</evidence>
<dbReference type="InterPro" id="IPR015424">
    <property type="entry name" value="PyrdxlP-dep_Trfase"/>
</dbReference>
<dbReference type="SUPFAM" id="SSF53383">
    <property type="entry name" value="PLP-dependent transferases"/>
    <property type="match status" value="1"/>
</dbReference>
<dbReference type="RefSeq" id="WP_150380097.1">
    <property type="nucleotide sequence ID" value="NZ_RZUH01000012.1"/>
</dbReference>
<evidence type="ECO:0000313" key="8">
    <source>
        <dbReference type="EMBL" id="KAA8826054.1"/>
    </source>
</evidence>
<evidence type="ECO:0000256" key="3">
    <source>
        <dbReference type="ARBA" id="ARBA00022576"/>
    </source>
</evidence>
<dbReference type="CDD" id="cd00609">
    <property type="entry name" value="AAT_like"/>
    <property type="match status" value="1"/>
</dbReference>
<dbReference type="GO" id="GO:0030170">
    <property type="term" value="F:pyridoxal phosphate binding"/>
    <property type="evidence" value="ECO:0007669"/>
    <property type="project" value="InterPro"/>
</dbReference>
<sequence length="474" mass="50363">MPVAFESSLVVQSSATVSEPKSAVTPGVLRGEASGEASDAPAVAASGVNPQLSPAALAIPRSGIRDVFDRVEQVPDAISLTVGEPSATAAPHIVEAACEAARAGHTRYTNVLGIPEYRRAVAEYSARVKGISYDPECEIQAVDGATIGLYLALAAVVAPGDEVIIPSPYFTSYDAEVMLVGGRPVTVALRPENGMRINAADIEAAITPRTRAVIINSPGNPTGAVTSAAEMARIAEVCTRHGIWAIADEVYHPFVFGDDDVRDTDDVRDDDVRNTGGKPAVAPSIAAVPGMKERTIVVESLSKTYAMTGWRIGYLLAPENVIEQTGKIAELMHSSVNSLSQYAGVAALTGPQDHVAAMREEYRAKRQIVLEGLSDCPVLRLVKPQGAFYAFVDVRLTGLDSDEFARRLLDEERVAVVPGEAFGEAGRGFVRLSYAGDADELREGVARLRAFAERVWNPITGRHSASYHPVSVMA</sequence>
<proteinExistence type="inferred from homology"/>
<organism evidence="8 9">
    <name type="scientific">Bifidobacterium myosotis</name>
    <dbReference type="NCBI Taxonomy" id="1630166"/>
    <lineage>
        <taxon>Bacteria</taxon>
        <taxon>Bacillati</taxon>
        <taxon>Actinomycetota</taxon>
        <taxon>Actinomycetes</taxon>
        <taxon>Bifidobacteriales</taxon>
        <taxon>Bifidobacteriaceae</taxon>
        <taxon>Bifidobacterium</taxon>
    </lineage>
</organism>
<dbReference type="Gene3D" id="3.40.640.10">
    <property type="entry name" value="Type I PLP-dependent aspartate aminotransferase-like (Major domain)"/>
    <property type="match status" value="1"/>
</dbReference>
<evidence type="ECO:0000256" key="1">
    <source>
        <dbReference type="ARBA" id="ARBA00001933"/>
    </source>
</evidence>
<dbReference type="GO" id="GO:0006520">
    <property type="term" value="P:amino acid metabolic process"/>
    <property type="evidence" value="ECO:0007669"/>
    <property type="project" value="InterPro"/>
</dbReference>
<dbReference type="AlphaFoldDB" id="A0A5M9ZGR2"/>
<keyword evidence="4 6" id="KW-0808">Transferase</keyword>
<dbReference type="PANTHER" id="PTHR46383">
    <property type="entry name" value="ASPARTATE AMINOTRANSFERASE"/>
    <property type="match status" value="1"/>
</dbReference>
<dbReference type="FunFam" id="3.40.640.10:FF:000033">
    <property type="entry name" value="Aspartate aminotransferase"/>
    <property type="match status" value="1"/>
</dbReference>